<proteinExistence type="predicted"/>
<evidence type="ECO:0000256" key="2">
    <source>
        <dbReference type="ARBA" id="ARBA00022801"/>
    </source>
</evidence>
<feature type="active site" evidence="3">
    <location>
        <position position="74"/>
    </location>
</feature>
<dbReference type="Gene3D" id="3.30.70.360">
    <property type="match status" value="1"/>
</dbReference>
<dbReference type="InterPro" id="IPR050072">
    <property type="entry name" value="Peptidase_M20A"/>
</dbReference>
<name>A0A7Y0L2J8_9FIRM</name>
<organism evidence="5 6">
    <name type="scientific">Sulfobacillus harzensis</name>
    <dbReference type="NCBI Taxonomy" id="2729629"/>
    <lineage>
        <taxon>Bacteria</taxon>
        <taxon>Bacillati</taxon>
        <taxon>Bacillota</taxon>
        <taxon>Clostridia</taxon>
        <taxon>Eubacteriales</taxon>
        <taxon>Clostridiales Family XVII. Incertae Sedis</taxon>
        <taxon>Sulfobacillus</taxon>
    </lineage>
</organism>
<evidence type="ECO:0000259" key="4">
    <source>
        <dbReference type="Pfam" id="PF07687"/>
    </source>
</evidence>
<dbReference type="InterPro" id="IPR017150">
    <property type="entry name" value="Pept_M20_glutamate_carboxypep"/>
</dbReference>
<dbReference type="Proteomes" id="UP000533476">
    <property type="component" value="Unassembled WGS sequence"/>
</dbReference>
<sequence length="365" mass="39106">MAHPSASSAMRQWLQELVMIESPSGDAKGVQDVMERIAEVLDGTGRIRWETTPMGPILQISRGSGGALLLGHADTVWPQGTLKDMPWRDEGEWVYGPGALDMKAGLALAMAVIRDLPETVPFRLLVTPDEEVGSEASRTAIEEAAQLAPLVLVLESGMPGGAIKVGRAGVGDFRLYVRGIESHAGLDPDRGASAIRELAHQILWLEGLEQKVLGTTVNVGVVSGGTRSNVVAGKAEAHIDVRVTTRTEMDRIRATLEAPPRFDPNCQVEYQGGINRPPMEPTADSAVWVERARRIWSSVAGQQLAGVRVGGASDGNFTARFTPTLDGLGAVGIGAHARGEGVEWRWMEPRHALLTQLISEAGRKA</sequence>
<evidence type="ECO:0000313" key="6">
    <source>
        <dbReference type="Proteomes" id="UP000533476"/>
    </source>
</evidence>
<accession>A0A7Y0L2J8</accession>
<keyword evidence="6" id="KW-1185">Reference proteome</keyword>
<dbReference type="InterPro" id="IPR011650">
    <property type="entry name" value="Peptidase_M20_dimer"/>
</dbReference>
<protein>
    <submittedName>
        <fullName evidence="5">M20 family metallopeptidase</fullName>
    </submittedName>
</protein>
<dbReference type="SUPFAM" id="SSF55031">
    <property type="entry name" value="Bacterial exopeptidase dimerisation domain"/>
    <property type="match status" value="1"/>
</dbReference>
<keyword evidence="2" id="KW-0378">Hydrolase</keyword>
<dbReference type="EMBL" id="JABBVZ010000017">
    <property type="protein sequence ID" value="NMP22133.1"/>
    <property type="molecule type" value="Genomic_DNA"/>
</dbReference>
<gene>
    <name evidence="5" type="ORF">HIJ39_07185</name>
</gene>
<evidence type="ECO:0000256" key="1">
    <source>
        <dbReference type="ARBA" id="ARBA00022723"/>
    </source>
</evidence>
<dbReference type="PIRSF" id="PIRSF037238">
    <property type="entry name" value="Carboxypeptidase_G2"/>
    <property type="match status" value="1"/>
</dbReference>
<dbReference type="AlphaFoldDB" id="A0A7Y0L2J8"/>
<dbReference type="PANTHER" id="PTHR43808">
    <property type="entry name" value="ACETYLORNITHINE DEACETYLASE"/>
    <property type="match status" value="1"/>
</dbReference>
<dbReference type="InterPro" id="IPR002933">
    <property type="entry name" value="Peptidase_M20"/>
</dbReference>
<keyword evidence="1" id="KW-0479">Metal-binding</keyword>
<dbReference type="RefSeq" id="WP_169098166.1">
    <property type="nucleotide sequence ID" value="NZ_JABBVZ010000017.1"/>
</dbReference>
<feature type="active site" description="Proton acceptor" evidence="3">
    <location>
        <position position="130"/>
    </location>
</feature>
<feature type="domain" description="Peptidase M20 dimerisation" evidence="4">
    <location>
        <begin position="165"/>
        <end position="258"/>
    </location>
</feature>
<dbReference type="Pfam" id="PF07687">
    <property type="entry name" value="M20_dimer"/>
    <property type="match status" value="1"/>
</dbReference>
<reference evidence="5 6" key="1">
    <citation type="submission" date="2020-04" db="EMBL/GenBank/DDBJ databases">
        <authorList>
            <person name="Zhang R."/>
            <person name="Schippers A."/>
        </authorList>
    </citation>
    <scope>NUCLEOTIDE SEQUENCE [LARGE SCALE GENOMIC DNA]</scope>
    <source>
        <strain evidence="5 6">DSM 109850</strain>
    </source>
</reference>
<dbReference type="Gene3D" id="3.40.630.10">
    <property type="entry name" value="Zn peptidases"/>
    <property type="match status" value="1"/>
</dbReference>
<dbReference type="SUPFAM" id="SSF53187">
    <property type="entry name" value="Zn-dependent exopeptidases"/>
    <property type="match status" value="1"/>
</dbReference>
<evidence type="ECO:0000313" key="5">
    <source>
        <dbReference type="EMBL" id="NMP22133.1"/>
    </source>
</evidence>
<dbReference type="GO" id="GO:0046872">
    <property type="term" value="F:metal ion binding"/>
    <property type="evidence" value="ECO:0007669"/>
    <property type="project" value="UniProtKB-KW"/>
</dbReference>
<dbReference type="PANTHER" id="PTHR43808:SF9">
    <property type="entry name" value="BLL0789 PROTEIN"/>
    <property type="match status" value="1"/>
</dbReference>
<dbReference type="Pfam" id="PF01546">
    <property type="entry name" value="Peptidase_M20"/>
    <property type="match status" value="1"/>
</dbReference>
<evidence type="ECO:0000256" key="3">
    <source>
        <dbReference type="PIRSR" id="PIRSR037238-1"/>
    </source>
</evidence>
<dbReference type="GO" id="GO:0016787">
    <property type="term" value="F:hydrolase activity"/>
    <property type="evidence" value="ECO:0007669"/>
    <property type="project" value="UniProtKB-KW"/>
</dbReference>
<dbReference type="InterPro" id="IPR036264">
    <property type="entry name" value="Bact_exopeptidase_dim_dom"/>
</dbReference>
<comment type="caution">
    <text evidence="5">The sequence shown here is derived from an EMBL/GenBank/DDBJ whole genome shotgun (WGS) entry which is preliminary data.</text>
</comment>